<dbReference type="EMBL" id="AP014705">
    <property type="protein sequence ID" value="BAQ48896.1"/>
    <property type="molecule type" value="Genomic_DNA"/>
</dbReference>
<dbReference type="PROSITE" id="PS00211">
    <property type="entry name" value="ABC_TRANSPORTER_1"/>
    <property type="match status" value="1"/>
</dbReference>
<evidence type="ECO:0000256" key="7">
    <source>
        <dbReference type="ARBA" id="ARBA00022840"/>
    </source>
</evidence>
<dbReference type="PANTHER" id="PTHR43790">
    <property type="entry name" value="CARBOHYDRATE TRANSPORT ATP-BINDING PROTEIN MG119-RELATED"/>
    <property type="match status" value="1"/>
</dbReference>
<dbReference type="InterPro" id="IPR027417">
    <property type="entry name" value="P-loop_NTPase"/>
</dbReference>
<reference evidence="12" key="2">
    <citation type="submission" date="2015-01" db="EMBL/GenBank/DDBJ databases">
        <title>Complete genome sequence of Methylobacterium aquaticum strain 22A.</title>
        <authorList>
            <person name="Tani A."/>
            <person name="Ogura Y."/>
            <person name="Hayashi T."/>
        </authorList>
    </citation>
    <scope>NUCLEOTIDE SEQUENCE [LARGE SCALE GENOMIC DNA]</scope>
    <source>
        <strain evidence="12">MA-22A</strain>
        <plasmid evidence="12">Plasmid pMaq22A_1p DNA</plasmid>
    </source>
</reference>
<keyword evidence="11" id="KW-0614">Plasmid</keyword>
<evidence type="ECO:0000256" key="4">
    <source>
        <dbReference type="ARBA" id="ARBA00022597"/>
    </source>
</evidence>
<dbReference type="PANTHER" id="PTHR43790:SF1">
    <property type="entry name" value="XYLOSE IMPORT ATP-BINDING PROTEIN XYLG"/>
    <property type="match status" value="1"/>
</dbReference>
<keyword evidence="9" id="KW-0472">Membrane</keyword>
<evidence type="ECO:0000256" key="1">
    <source>
        <dbReference type="ARBA" id="ARBA00005417"/>
    </source>
</evidence>
<keyword evidence="2" id="KW-0813">Transport</keyword>
<evidence type="ECO:0000256" key="3">
    <source>
        <dbReference type="ARBA" id="ARBA00022475"/>
    </source>
</evidence>
<dbReference type="SUPFAM" id="SSF52540">
    <property type="entry name" value="P-loop containing nucleoside triphosphate hydrolases"/>
    <property type="match status" value="2"/>
</dbReference>
<dbReference type="Proteomes" id="UP000061432">
    <property type="component" value="Plasmid pMaq22A_1p"/>
</dbReference>
<dbReference type="CDD" id="cd03215">
    <property type="entry name" value="ABC_Carb_Monos_II"/>
    <property type="match status" value="1"/>
</dbReference>
<dbReference type="PROSITE" id="PS50893">
    <property type="entry name" value="ABC_TRANSPORTER_2"/>
    <property type="match status" value="2"/>
</dbReference>
<dbReference type="Gene3D" id="3.40.50.300">
    <property type="entry name" value="P-loop containing nucleotide triphosphate hydrolases"/>
    <property type="match status" value="2"/>
</dbReference>
<geneLocation type="plasmid" evidence="12">
    <name>pMaq22A_1p DNA</name>
</geneLocation>
<evidence type="ECO:0000256" key="9">
    <source>
        <dbReference type="ARBA" id="ARBA00023136"/>
    </source>
</evidence>
<evidence type="ECO:0000259" key="10">
    <source>
        <dbReference type="PROSITE" id="PS50893"/>
    </source>
</evidence>
<keyword evidence="7" id="KW-0067">ATP-binding</keyword>
<reference evidence="11 12" key="1">
    <citation type="journal article" date="2015" name="Genome Announc.">
        <title>Complete Genome Sequence of Methylobacterium aquaticum Strain 22A, Isolated from Racomitrium japonicum Moss.</title>
        <authorList>
            <person name="Tani A."/>
            <person name="Ogura Y."/>
            <person name="Hayashi T."/>
            <person name="Kimbara K."/>
        </authorList>
    </citation>
    <scope>NUCLEOTIDE SEQUENCE [LARGE SCALE GENOMIC DNA]</scope>
    <source>
        <strain evidence="11 12">MA-22A</strain>
        <plasmid evidence="12">Plasmid pMaq22A_1p DNA</plasmid>
    </source>
</reference>
<comment type="similarity">
    <text evidence="1">Belongs to the ABC transporter superfamily.</text>
</comment>
<evidence type="ECO:0000256" key="2">
    <source>
        <dbReference type="ARBA" id="ARBA00022448"/>
    </source>
</evidence>
<keyword evidence="8" id="KW-1278">Translocase</keyword>
<dbReference type="CDD" id="cd03216">
    <property type="entry name" value="ABC_Carb_Monos_I"/>
    <property type="match status" value="1"/>
</dbReference>
<dbReference type="InterPro" id="IPR003439">
    <property type="entry name" value="ABC_transporter-like_ATP-bd"/>
</dbReference>
<evidence type="ECO:0000256" key="8">
    <source>
        <dbReference type="ARBA" id="ARBA00022967"/>
    </source>
</evidence>
<dbReference type="RefSeq" id="WP_060850071.1">
    <property type="nucleotide sequence ID" value="NZ_AP014705.1"/>
</dbReference>
<accession>A0A0C6F7V5</accession>
<feature type="domain" description="ABC transporter" evidence="10">
    <location>
        <begin position="245"/>
        <end position="493"/>
    </location>
</feature>
<dbReference type="Pfam" id="PF00005">
    <property type="entry name" value="ABC_tran"/>
    <property type="match status" value="2"/>
</dbReference>
<dbReference type="SMART" id="SM00382">
    <property type="entry name" value="AAA"/>
    <property type="match status" value="2"/>
</dbReference>
<gene>
    <name evidence="11" type="primary">mglA</name>
    <name evidence="11" type="ORF">Maq22A_1p32985</name>
</gene>
<evidence type="ECO:0000256" key="6">
    <source>
        <dbReference type="ARBA" id="ARBA00022741"/>
    </source>
</evidence>
<dbReference type="GO" id="GO:0016887">
    <property type="term" value="F:ATP hydrolysis activity"/>
    <property type="evidence" value="ECO:0007669"/>
    <property type="project" value="InterPro"/>
</dbReference>
<evidence type="ECO:0000313" key="12">
    <source>
        <dbReference type="Proteomes" id="UP000061432"/>
    </source>
</evidence>
<keyword evidence="4" id="KW-0762">Sugar transport</keyword>
<sequence>MMFLEMRGVSKRFGGVQALSNLDFDLARGEIHSLVGGNGSGKSTMIKIISGVQDPDPGARIVVEGREHARLTPVESSALGVQVIYQDLSLFPNLTVAENIAIAQHRGLAGLVKRKTMRKVAEAAMRRIGVALDLDERVSHLSIANRQLVAICRAIAADAKLVIMDEPTASLTRHEVDALLALTLELKRRDISVLFVSHRFDEVLEIAERVTVIRDGVKLGTYDAKDMTEQRLAVLMSGKSFTYETRDRAVPREHPVLSVEGLCKAGEYRDVGFALYPGEILGLTGLLGSGRTELALSLFGMNAPDAGTIRIDGEPVTFRSNRDAIARGIAYVPEDRLSLSLVLEQSIGANVTVTVLDTLKDRLGLLRRRREAGLIRDWIRDLAIKIGTPDDPVRTLSGGNQQRVVIAKWLATKPRVLILDSPTVGVDLHGKDGIYQLVKDLAAQGLAVIMISDEIPEVLYHCDRILVMRDGRLTGEVMAHHVAEPDLRRMVHA</sequence>
<dbReference type="InterPro" id="IPR050107">
    <property type="entry name" value="ABC_carbohydrate_import_ATPase"/>
</dbReference>
<keyword evidence="3" id="KW-1003">Cell membrane</keyword>
<evidence type="ECO:0000256" key="5">
    <source>
        <dbReference type="ARBA" id="ARBA00022737"/>
    </source>
</evidence>
<dbReference type="InterPro" id="IPR003593">
    <property type="entry name" value="AAA+_ATPase"/>
</dbReference>
<keyword evidence="6" id="KW-0547">Nucleotide-binding</keyword>
<dbReference type="PATRIC" id="fig|270351.10.peg.5910"/>
<dbReference type="KEGG" id="maqu:Maq22A_1p32985"/>
<dbReference type="GO" id="GO:0005524">
    <property type="term" value="F:ATP binding"/>
    <property type="evidence" value="ECO:0007669"/>
    <property type="project" value="UniProtKB-KW"/>
</dbReference>
<feature type="domain" description="ABC transporter" evidence="10">
    <location>
        <begin position="4"/>
        <end position="240"/>
    </location>
</feature>
<protein>
    <submittedName>
        <fullName evidence="11">Lipase</fullName>
    </submittedName>
</protein>
<evidence type="ECO:0000313" key="11">
    <source>
        <dbReference type="EMBL" id="BAQ48896.1"/>
    </source>
</evidence>
<name>A0A0C6F7V5_9HYPH</name>
<proteinExistence type="inferred from homology"/>
<organism evidence="11 12">
    <name type="scientific">Methylobacterium aquaticum</name>
    <dbReference type="NCBI Taxonomy" id="270351"/>
    <lineage>
        <taxon>Bacteria</taxon>
        <taxon>Pseudomonadati</taxon>
        <taxon>Pseudomonadota</taxon>
        <taxon>Alphaproteobacteria</taxon>
        <taxon>Hyphomicrobiales</taxon>
        <taxon>Methylobacteriaceae</taxon>
        <taxon>Methylobacterium</taxon>
    </lineage>
</organism>
<dbReference type="AlphaFoldDB" id="A0A0C6F7V5"/>
<keyword evidence="5" id="KW-0677">Repeat</keyword>
<dbReference type="InterPro" id="IPR017871">
    <property type="entry name" value="ABC_transporter-like_CS"/>
</dbReference>